<gene>
    <name evidence="2" type="ORF">g.3306</name>
</gene>
<sequence length="149" mass="17819">MSYRFLFLLAFSIAYTNAKIGKKALANINHYTFFICETIRRNMVEGGFKGLKPSERYSKYKKIVKEEKHILKLLVKYWKKHIEHRQQELYDEAKEILKDIKEMKDMSDECSQLDKCMEILRYVKNLHVKLEAEGVILFKAFNKLPDFED</sequence>
<name>A0A1B6CFA6_9HEMI</name>
<keyword evidence="1" id="KW-0732">Signal</keyword>
<feature type="chain" id="PRO_5008580341" evidence="1">
    <location>
        <begin position="19"/>
        <end position="149"/>
    </location>
</feature>
<proteinExistence type="predicted"/>
<dbReference type="EMBL" id="GEDC01025152">
    <property type="protein sequence ID" value="JAS12146.1"/>
    <property type="molecule type" value="Transcribed_RNA"/>
</dbReference>
<accession>A0A1B6CFA6</accession>
<evidence type="ECO:0000313" key="2">
    <source>
        <dbReference type="EMBL" id="JAS12146.1"/>
    </source>
</evidence>
<organism evidence="2">
    <name type="scientific">Clastoptera arizonana</name>
    <name type="common">Arizona spittle bug</name>
    <dbReference type="NCBI Taxonomy" id="38151"/>
    <lineage>
        <taxon>Eukaryota</taxon>
        <taxon>Metazoa</taxon>
        <taxon>Ecdysozoa</taxon>
        <taxon>Arthropoda</taxon>
        <taxon>Hexapoda</taxon>
        <taxon>Insecta</taxon>
        <taxon>Pterygota</taxon>
        <taxon>Neoptera</taxon>
        <taxon>Paraneoptera</taxon>
        <taxon>Hemiptera</taxon>
        <taxon>Auchenorrhyncha</taxon>
        <taxon>Cercopoidea</taxon>
        <taxon>Clastopteridae</taxon>
        <taxon>Clastoptera</taxon>
    </lineage>
</organism>
<reference evidence="2" key="1">
    <citation type="submission" date="2015-12" db="EMBL/GenBank/DDBJ databases">
        <title>De novo transcriptome assembly of four potential Pierce s Disease insect vectors from Arizona vineyards.</title>
        <authorList>
            <person name="Tassone E.E."/>
        </authorList>
    </citation>
    <scope>NUCLEOTIDE SEQUENCE</scope>
</reference>
<dbReference type="AlphaFoldDB" id="A0A1B6CFA6"/>
<evidence type="ECO:0000256" key="1">
    <source>
        <dbReference type="SAM" id="SignalP"/>
    </source>
</evidence>
<feature type="signal peptide" evidence="1">
    <location>
        <begin position="1"/>
        <end position="18"/>
    </location>
</feature>
<protein>
    <submittedName>
        <fullName evidence="2">Uncharacterized protein</fullName>
    </submittedName>
</protein>